<reference evidence="1 2" key="1">
    <citation type="journal article" date="2017" name="BMC Genomics">
        <title>Comparative genomic and phylogenomic analyses of the Bifidobacteriaceae family.</title>
        <authorList>
            <person name="Lugli G.A."/>
            <person name="Milani C."/>
            <person name="Turroni F."/>
            <person name="Duranti S."/>
            <person name="Mancabelli L."/>
            <person name="Mangifesta M."/>
            <person name="Ferrario C."/>
            <person name="Modesto M."/>
            <person name="Mattarelli P."/>
            <person name="Jiri K."/>
            <person name="van Sinderen D."/>
            <person name="Ventura M."/>
        </authorList>
    </citation>
    <scope>NUCLEOTIDE SEQUENCE [LARGE SCALE GENOMIC DNA]</scope>
    <source>
        <strain evidence="1 2">LMG 28769</strain>
    </source>
</reference>
<proteinExistence type="predicted"/>
<dbReference type="EMBL" id="MWXA01000005">
    <property type="protein sequence ID" value="OZG67213.1"/>
    <property type="molecule type" value="Genomic_DNA"/>
</dbReference>
<keyword evidence="2" id="KW-1185">Reference proteome</keyword>
<evidence type="ECO:0000313" key="2">
    <source>
        <dbReference type="Proteomes" id="UP000216451"/>
    </source>
</evidence>
<organism evidence="1 2">
    <name type="scientific">Bifidobacterium aquikefiri</name>
    <dbReference type="NCBI Taxonomy" id="1653207"/>
    <lineage>
        <taxon>Bacteria</taxon>
        <taxon>Bacillati</taxon>
        <taxon>Actinomycetota</taxon>
        <taxon>Actinomycetes</taxon>
        <taxon>Bifidobacteriales</taxon>
        <taxon>Bifidobacteriaceae</taxon>
        <taxon>Bifidobacterium</taxon>
    </lineage>
</organism>
<protein>
    <submittedName>
        <fullName evidence="1">Uncharacterized protein</fullName>
    </submittedName>
</protein>
<dbReference type="Proteomes" id="UP000216451">
    <property type="component" value="Unassembled WGS sequence"/>
</dbReference>
<evidence type="ECO:0000313" key="1">
    <source>
        <dbReference type="EMBL" id="OZG67213.1"/>
    </source>
</evidence>
<gene>
    <name evidence="1" type="ORF">BAQU_1286</name>
</gene>
<accession>A0A261G7P0</accession>
<sequence>MCLRSSFATTEYFERGTKEGQELAQLGCRVMVMRECELKKPERFERLRCFYEEVTDLIRCAFHIGSEQQSGENDSKSAV</sequence>
<name>A0A261G7P0_9BIFI</name>
<dbReference type="AlphaFoldDB" id="A0A261G7P0"/>
<comment type="caution">
    <text evidence="1">The sequence shown here is derived from an EMBL/GenBank/DDBJ whole genome shotgun (WGS) entry which is preliminary data.</text>
</comment>